<organism evidence="2 3">
    <name type="scientific">Carboxydocella sporoproducens DSM 16521</name>
    <dbReference type="NCBI Taxonomy" id="1121270"/>
    <lineage>
        <taxon>Bacteria</taxon>
        <taxon>Bacillati</taxon>
        <taxon>Bacillota</taxon>
        <taxon>Clostridia</taxon>
        <taxon>Eubacteriales</taxon>
        <taxon>Clostridiales Family XVI. Incertae Sedis</taxon>
        <taxon>Carboxydocella</taxon>
    </lineage>
</organism>
<feature type="domain" description="Carboxymuconolactone decarboxylase-like" evidence="1">
    <location>
        <begin position="16"/>
        <end position="97"/>
    </location>
</feature>
<dbReference type="Proteomes" id="UP000189933">
    <property type="component" value="Unassembled WGS sequence"/>
</dbReference>
<keyword evidence="3" id="KW-1185">Reference proteome</keyword>
<reference evidence="3" key="1">
    <citation type="submission" date="2017-02" db="EMBL/GenBank/DDBJ databases">
        <authorList>
            <person name="Varghese N."/>
            <person name="Submissions S."/>
        </authorList>
    </citation>
    <scope>NUCLEOTIDE SEQUENCE [LARGE SCALE GENOMIC DNA]</scope>
    <source>
        <strain evidence="3">DSM 16521</strain>
    </source>
</reference>
<dbReference type="RefSeq" id="WP_078666676.1">
    <property type="nucleotide sequence ID" value="NZ_FUXM01000065.1"/>
</dbReference>
<dbReference type="EMBL" id="FUXM01000065">
    <property type="protein sequence ID" value="SKA28918.1"/>
    <property type="molecule type" value="Genomic_DNA"/>
</dbReference>
<dbReference type="AlphaFoldDB" id="A0A1T4SLZ6"/>
<protein>
    <submittedName>
        <fullName evidence="2">Alkylhydroperoxidase AhpD family core domain-containing protein</fullName>
    </submittedName>
</protein>
<evidence type="ECO:0000313" key="3">
    <source>
        <dbReference type="Proteomes" id="UP000189933"/>
    </source>
</evidence>
<keyword evidence="2" id="KW-0560">Oxidoreductase</keyword>
<proteinExistence type="predicted"/>
<sequence length="98" mass="10819">MSALPFIEAIRARDKKFYKLMKDLQELVYGESSLDAKTKMMISLAVDAAVGANDGVKAIANVLRQMGVTDEQINEVLRITYFTKANSTLVTSLAAFEK</sequence>
<evidence type="ECO:0000313" key="2">
    <source>
        <dbReference type="EMBL" id="SKA28918.1"/>
    </source>
</evidence>
<dbReference type="Gene3D" id="1.20.1290.10">
    <property type="entry name" value="AhpD-like"/>
    <property type="match status" value="1"/>
</dbReference>
<dbReference type="PANTHER" id="PTHR33930">
    <property type="entry name" value="ALKYL HYDROPEROXIDE REDUCTASE AHPD"/>
    <property type="match status" value="1"/>
</dbReference>
<dbReference type="Pfam" id="PF02627">
    <property type="entry name" value="CMD"/>
    <property type="match status" value="1"/>
</dbReference>
<keyword evidence="2" id="KW-0575">Peroxidase</keyword>
<evidence type="ECO:0000259" key="1">
    <source>
        <dbReference type="Pfam" id="PF02627"/>
    </source>
</evidence>
<dbReference type="InterPro" id="IPR029032">
    <property type="entry name" value="AhpD-like"/>
</dbReference>
<name>A0A1T4SLZ6_9FIRM</name>
<dbReference type="InterPro" id="IPR003779">
    <property type="entry name" value="CMD-like"/>
</dbReference>
<dbReference type="OrthoDB" id="1724882at2"/>
<accession>A0A1T4SLZ6</accession>
<gene>
    <name evidence="2" type="ORF">SAMN02745885_02744</name>
</gene>
<dbReference type="SUPFAM" id="SSF69118">
    <property type="entry name" value="AhpD-like"/>
    <property type="match status" value="1"/>
</dbReference>
<dbReference type="PANTHER" id="PTHR33930:SF2">
    <property type="entry name" value="BLR3452 PROTEIN"/>
    <property type="match status" value="1"/>
</dbReference>
<dbReference type="GO" id="GO:0051920">
    <property type="term" value="F:peroxiredoxin activity"/>
    <property type="evidence" value="ECO:0007669"/>
    <property type="project" value="InterPro"/>
</dbReference>